<name>A0A0R2IBV5_9LACO</name>
<dbReference type="InterPro" id="IPR013520">
    <property type="entry name" value="Ribonucl_H"/>
</dbReference>
<gene>
    <name evidence="9" type="ORF">IV45_GL001260</name>
</gene>
<dbReference type="GO" id="GO:0006260">
    <property type="term" value="P:DNA replication"/>
    <property type="evidence" value="ECO:0007669"/>
    <property type="project" value="UniProtKB-KW"/>
</dbReference>
<keyword evidence="2" id="KW-0548">Nucleotidyltransferase</keyword>
<dbReference type="OrthoDB" id="9803913at2"/>
<evidence type="ECO:0000256" key="2">
    <source>
        <dbReference type="ARBA" id="ARBA00022695"/>
    </source>
</evidence>
<evidence type="ECO:0000313" key="10">
    <source>
        <dbReference type="Proteomes" id="UP000050934"/>
    </source>
</evidence>
<evidence type="ECO:0000256" key="6">
    <source>
        <dbReference type="ARBA" id="ARBA00022932"/>
    </source>
</evidence>
<evidence type="ECO:0000256" key="4">
    <source>
        <dbReference type="ARBA" id="ARBA00022722"/>
    </source>
</evidence>
<dbReference type="Pfam" id="PF00929">
    <property type="entry name" value="RNase_T"/>
    <property type="match status" value="1"/>
</dbReference>
<protein>
    <recommendedName>
        <fullName evidence="7">DNA polymerase III polC-type</fullName>
    </recommendedName>
</protein>
<reference evidence="9 10" key="1">
    <citation type="journal article" date="2015" name="Genome Announc.">
        <title>Expanding the biotechnology potential of lactobacilli through comparative genomics of 213 strains and associated genera.</title>
        <authorList>
            <person name="Sun Z."/>
            <person name="Harris H.M."/>
            <person name="McCann A."/>
            <person name="Guo C."/>
            <person name="Argimon S."/>
            <person name="Zhang W."/>
            <person name="Yang X."/>
            <person name="Jeffery I.B."/>
            <person name="Cooney J.C."/>
            <person name="Kagawa T.F."/>
            <person name="Liu W."/>
            <person name="Song Y."/>
            <person name="Salvetti E."/>
            <person name="Wrobel A."/>
            <person name="Rasinkangas P."/>
            <person name="Parkhill J."/>
            <person name="Rea M.C."/>
            <person name="O'Sullivan O."/>
            <person name="Ritari J."/>
            <person name="Douillard F.P."/>
            <person name="Paul Ross R."/>
            <person name="Yang R."/>
            <person name="Briner A.E."/>
            <person name="Felis G.E."/>
            <person name="de Vos W.M."/>
            <person name="Barrangou R."/>
            <person name="Klaenhammer T.R."/>
            <person name="Caufield P.W."/>
            <person name="Cui Y."/>
            <person name="Zhang H."/>
            <person name="O'Toole P.W."/>
        </authorList>
    </citation>
    <scope>NUCLEOTIDE SEQUENCE [LARGE SCALE GENOMIC DNA]</scope>
    <source>
        <strain evidence="9 10">DSM 17896</strain>
    </source>
</reference>
<dbReference type="NCBIfam" id="TIGR00573">
    <property type="entry name" value="dnaq"/>
    <property type="match status" value="1"/>
</dbReference>
<dbReference type="InterPro" id="IPR006054">
    <property type="entry name" value="DnaQ"/>
</dbReference>
<keyword evidence="1" id="KW-0808">Transferase</keyword>
<keyword evidence="5 9" id="KW-0269">Exonuclease</keyword>
<dbReference type="PANTHER" id="PTHR30231">
    <property type="entry name" value="DNA POLYMERASE III SUBUNIT EPSILON"/>
    <property type="match status" value="1"/>
</dbReference>
<dbReference type="PANTHER" id="PTHR30231:SF42">
    <property type="entry name" value="EXONUCLEASE"/>
    <property type="match status" value="1"/>
</dbReference>
<evidence type="ECO:0000259" key="8">
    <source>
        <dbReference type="SMART" id="SM00479"/>
    </source>
</evidence>
<dbReference type="Proteomes" id="UP000050934">
    <property type="component" value="Unassembled WGS sequence"/>
</dbReference>
<dbReference type="InterPro" id="IPR036397">
    <property type="entry name" value="RNaseH_sf"/>
</dbReference>
<dbReference type="Gene3D" id="3.30.420.10">
    <property type="entry name" value="Ribonuclease H-like superfamily/Ribonuclease H"/>
    <property type="match status" value="1"/>
</dbReference>
<evidence type="ECO:0000256" key="1">
    <source>
        <dbReference type="ARBA" id="ARBA00022679"/>
    </source>
</evidence>
<comment type="caution">
    <text evidence="9">The sequence shown here is derived from an EMBL/GenBank/DDBJ whole genome shotgun (WGS) entry which is preliminary data.</text>
</comment>
<evidence type="ECO:0000313" key="9">
    <source>
        <dbReference type="EMBL" id="KRN59514.1"/>
    </source>
</evidence>
<keyword evidence="6" id="KW-0239">DNA-directed DNA polymerase</keyword>
<dbReference type="GO" id="GO:0003677">
    <property type="term" value="F:DNA binding"/>
    <property type="evidence" value="ECO:0007669"/>
    <property type="project" value="InterPro"/>
</dbReference>
<evidence type="ECO:0000256" key="3">
    <source>
        <dbReference type="ARBA" id="ARBA00022705"/>
    </source>
</evidence>
<organism evidence="9 10">
    <name type="scientific">Limosilactobacillus secaliphilus</name>
    <dbReference type="NCBI Taxonomy" id="396268"/>
    <lineage>
        <taxon>Bacteria</taxon>
        <taxon>Bacillati</taxon>
        <taxon>Bacillota</taxon>
        <taxon>Bacilli</taxon>
        <taxon>Lactobacillales</taxon>
        <taxon>Lactobacillaceae</taxon>
        <taxon>Limosilactobacillus</taxon>
    </lineage>
</organism>
<dbReference type="SMART" id="SM00479">
    <property type="entry name" value="EXOIII"/>
    <property type="match status" value="1"/>
</dbReference>
<dbReference type="STRING" id="396268.IV45_GL001260"/>
<keyword evidence="5 9" id="KW-0378">Hydrolase</keyword>
<dbReference type="FunFam" id="3.30.420.10:FF:000045">
    <property type="entry name" value="3'-5' exonuclease DinG"/>
    <property type="match status" value="1"/>
</dbReference>
<dbReference type="SUPFAM" id="SSF53098">
    <property type="entry name" value="Ribonuclease H-like"/>
    <property type="match status" value="1"/>
</dbReference>
<keyword evidence="3" id="KW-0235">DNA replication</keyword>
<keyword evidence="10" id="KW-1185">Reference proteome</keyword>
<accession>A0A0R2IBV5</accession>
<dbReference type="InterPro" id="IPR012337">
    <property type="entry name" value="RNaseH-like_sf"/>
</dbReference>
<dbReference type="CDD" id="cd06130">
    <property type="entry name" value="DNA_pol_III_epsilon_like"/>
    <property type="match status" value="1"/>
</dbReference>
<dbReference type="GO" id="GO:0003887">
    <property type="term" value="F:DNA-directed DNA polymerase activity"/>
    <property type="evidence" value="ECO:0007669"/>
    <property type="project" value="UniProtKB-KW"/>
</dbReference>
<dbReference type="AlphaFoldDB" id="A0A0R2IBV5"/>
<feature type="domain" description="Exonuclease" evidence="8">
    <location>
        <begin position="2"/>
        <end position="167"/>
    </location>
</feature>
<evidence type="ECO:0000256" key="5">
    <source>
        <dbReference type="ARBA" id="ARBA00022839"/>
    </source>
</evidence>
<keyword evidence="4" id="KW-0540">Nuclease</keyword>
<dbReference type="GO" id="GO:0008408">
    <property type="term" value="F:3'-5' exonuclease activity"/>
    <property type="evidence" value="ECO:0007669"/>
    <property type="project" value="TreeGrafter"/>
</dbReference>
<dbReference type="EMBL" id="JQBW01000004">
    <property type="protein sequence ID" value="KRN59514.1"/>
    <property type="molecule type" value="Genomic_DNA"/>
</dbReference>
<evidence type="ECO:0000256" key="7">
    <source>
        <dbReference type="ARBA" id="ARBA00070925"/>
    </source>
</evidence>
<sequence length="178" mass="20306">MNFVAMDFETANAKRYSACSLALTIVRNNHIEDEFYSLINPGVPFSWRNIQVHGIHSRDVADAPTFPEVWQHIQQFYVPDKLVIAHNATFDNNVLKATLEHYGIQPPAYQSLDTLRTSRRLLPQLANHKLNTVADALQIDLHHHHNALDDAQACADILIYQAQHFGKQKLLPFIKMQG</sequence>
<dbReference type="RefSeq" id="WP_057739686.1">
    <property type="nucleotide sequence ID" value="NZ_JQBW01000004.1"/>
</dbReference>
<dbReference type="GO" id="GO:0005829">
    <property type="term" value="C:cytosol"/>
    <property type="evidence" value="ECO:0007669"/>
    <property type="project" value="TreeGrafter"/>
</dbReference>
<dbReference type="PATRIC" id="fig|396268.3.peg.1277"/>
<proteinExistence type="predicted"/>